<evidence type="ECO:0000313" key="18">
    <source>
        <dbReference type="EMBL" id="KJE96623.1"/>
    </source>
</evidence>
<keyword evidence="19" id="KW-1185">Reference proteome</keyword>
<dbReference type="GO" id="GO:0008017">
    <property type="term" value="F:microtubule binding"/>
    <property type="evidence" value="ECO:0007669"/>
    <property type="project" value="InterPro"/>
</dbReference>
<dbReference type="GO" id="GO:0051301">
    <property type="term" value="P:cell division"/>
    <property type="evidence" value="ECO:0007669"/>
    <property type="project" value="UniProtKB-KW"/>
</dbReference>
<protein>
    <submittedName>
        <fullName evidence="18">Kinesin family member 11</fullName>
    </submittedName>
</protein>
<keyword evidence="4" id="KW-0132">Cell division</keyword>
<dbReference type="GO" id="GO:0051231">
    <property type="term" value="P:spindle elongation"/>
    <property type="evidence" value="ECO:0007669"/>
    <property type="project" value="TreeGrafter"/>
</dbReference>
<keyword evidence="12" id="KW-0131">Cell cycle</keyword>
<dbReference type="GO" id="GO:0090307">
    <property type="term" value="P:mitotic spindle assembly"/>
    <property type="evidence" value="ECO:0007669"/>
    <property type="project" value="TreeGrafter"/>
</dbReference>
<feature type="coiled-coil region" evidence="15">
    <location>
        <begin position="366"/>
        <end position="423"/>
    </location>
</feature>
<name>A0A0D2WW39_CAPO3</name>
<comment type="subcellular location">
    <subcellularLocation>
        <location evidence="1">Cytoplasm</location>
        <location evidence="1">Cytoskeleton</location>
    </subcellularLocation>
</comment>
<evidence type="ECO:0000256" key="6">
    <source>
        <dbReference type="ARBA" id="ARBA00022741"/>
    </source>
</evidence>
<evidence type="ECO:0000256" key="16">
    <source>
        <dbReference type="SAM" id="MobiDB-lite"/>
    </source>
</evidence>
<dbReference type="GO" id="GO:0005524">
    <property type="term" value="F:ATP binding"/>
    <property type="evidence" value="ECO:0007669"/>
    <property type="project" value="UniProtKB-UniRule"/>
</dbReference>
<dbReference type="SMART" id="SM00129">
    <property type="entry name" value="KISc"/>
    <property type="match status" value="1"/>
</dbReference>
<evidence type="ECO:0000256" key="1">
    <source>
        <dbReference type="ARBA" id="ARBA00004245"/>
    </source>
</evidence>
<evidence type="ECO:0000259" key="17">
    <source>
        <dbReference type="PROSITE" id="PS50067"/>
    </source>
</evidence>
<evidence type="ECO:0000256" key="11">
    <source>
        <dbReference type="ARBA" id="ARBA00023212"/>
    </source>
</evidence>
<keyword evidence="8 14" id="KW-0067">ATP-binding</keyword>
<feature type="region of interest" description="Disordered" evidence="16">
    <location>
        <begin position="1036"/>
        <end position="1104"/>
    </location>
</feature>
<dbReference type="EMBL" id="KE346371">
    <property type="protein sequence ID" value="KJE96623.1"/>
    <property type="molecule type" value="Genomic_DNA"/>
</dbReference>
<feature type="binding site" evidence="14">
    <location>
        <begin position="96"/>
        <end position="103"/>
    </location>
    <ligand>
        <name>ATP</name>
        <dbReference type="ChEBI" id="CHEBI:30616"/>
    </ligand>
</feature>
<dbReference type="InterPro" id="IPR001752">
    <property type="entry name" value="Kinesin_motor_dom"/>
</dbReference>
<dbReference type="GO" id="GO:0005634">
    <property type="term" value="C:nucleus"/>
    <property type="evidence" value="ECO:0007669"/>
    <property type="project" value="TreeGrafter"/>
</dbReference>
<keyword evidence="5" id="KW-0493">Microtubule</keyword>
<dbReference type="Proteomes" id="UP000008743">
    <property type="component" value="Unassembled WGS sequence"/>
</dbReference>
<dbReference type="FunFam" id="3.40.850.10:FF:000051">
    <property type="entry name" value="Kinesin-like protein bimC"/>
    <property type="match status" value="1"/>
</dbReference>
<dbReference type="InterPro" id="IPR036961">
    <property type="entry name" value="Kinesin_motor_dom_sf"/>
</dbReference>
<evidence type="ECO:0000256" key="5">
    <source>
        <dbReference type="ARBA" id="ARBA00022701"/>
    </source>
</evidence>
<dbReference type="GO" id="GO:0005876">
    <property type="term" value="C:spindle microtubule"/>
    <property type="evidence" value="ECO:0007669"/>
    <property type="project" value="TreeGrafter"/>
</dbReference>
<comment type="similarity">
    <text evidence="13">Belongs to the TRAFAC class myosin-kinesin ATPase superfamily. Kinesin family. KIN-5/BimC subfamily.</text>
</comment>
<feature type="region of interest" description="Disordered" evidence="16">
    <location>
        <begin position="1147"/>
        <end position="1174"/>
    </location>
</feature>
<feature type="compositionally biased region" description="Polar residues" evidence="16">
    <location>
        <begin position="1073"/>
        <end position="1089"/>
    </location>
</feature>
<feature type="domain" description="Kinesin motor" evidence="17">
    <location>
        <begin position="10"/>
        <end position="350"/>
    </location>
</feature>
<evidence type="ECO:0000256" key="15">
    <source>
        <dbReference type="SAM" id="Coils"/>
    </source>
</evidence>
<keyword evidence="3" id="KW-0597">Phosphoprotein</keyword>
<dbReference type="CDD" id="cd01364">
    <property type="entry name" value="KISc_BimC_Eg5"/>
    <property type="match status" value="1"/>
</dbReference>
<keyword evidence="10 14" id="KW-0505">Motor protein</keyword>
<dbReference type="PhylomeDB" id="A0A0D2WW39"/>
<dbReference type="FunCoup" id="A0A0D2WW39">
    <property type="interactions" value="501"/>
</dbReference>
<evidence type="ECO:0000256" key="14">
    <source>
        <dbReference type="PROSITE-ProRule" id="PRU00283"/>
    </source>
</evidence>
<feature type="compositionally biased region" description="Polar residues" evidence="16">
    <location>
        <begin position="1163"/>
        <end position="1174"/>
    </location>
</feature>
<evidence type="ECO:0000256" key="13">
    <source>
        <dbReference type="ARBA" id="ARBA00034704"/>
    </source>
</evidence>
<dbReference type="InParanoid" id="A0A0D2WW39"/>
<dbReference type="SUPFAM" id="SSF52540">
    <property type="entry name" value="P-loop containing nucleoside triphosphate hydrolases"/>
    <property type="match status" value="1"/>
</dbReference>
<dbReference type="PANTHER" id="PTHR47970:SF12">
    <property type="entry name" value="KINESIN FAMILY MEMBER 11"/>
    <property type="match status" value="1"/>
</dbReference>
<dbReference type="InterPro" id="IPR019821">
    <property type="entry name" value="Kinesin_motor_CS"/>
</dbReference>
<keyword evidence="11" id="KW-0206">Cytoskeleton</keyword>
<dbReference type="InterPro" id="IPR027417">
    <property type="entry name" value="P-loop_NTPase"/>
</dbReference>
<keyword evidence="2" id="KW-0963">Cytoplasm</keyword>
<dbReference type="RefSeq" id="XP_004344544.1">
    <property type="nucleotide sequence ID" value="XM_004344494.2"/>
</dbReference>
<dbReference type="OrthoDB" id="3176171at2759"/>
<dbReference type="GO" id="GO:0072686">
    <property type="term" value="C:mitotic spindle"/>
    <property type="evidence" value="ECO:0007669"/>
    <property type="project" value="TreeGrafter"/>
</dbReference>
<dbReference type="STRING" id="595528.A0A0D2WW39"/>
<dbReference type="Pfam" id="PF13931">
    <property type="entry name" value="Microtub_bind"/>
    <property type="match status" value="1"/>
</dbReference>
<keyword evidence="9 15" id="KW-0175">Coiled coil</keyword>
<dbReference type="Gene3D" id="3.40.850.10">
    <property type="entry name" value="Kinesin motor domain"/>
    <property type="match status" value="1"/>
</dbReference>
<evidence type="ECO:0000256" key="7">
    <source>
        <dbReference type="ARBA" id="ARBA00022776"/>
    </source>
</evidence>
<accession>A0A0D2WW39</accession>
<dbReference type="PRINTS" id="PR00380">
    <property type="entry name" value="KINESINHEAVY"/>
</dbReference>
<dbReference type="PROSITE" id="PS50067">
    <property type="entry name" value="KINESIN_MOTOR_2"/>
    <property type="match status" value="1"/>
</dbReference>
<organism evidence="18 19">
    <name type="scientific">Capsaspora owczarzaki (strain ATCC 30864)</name>
    <dbReference type="NCBI Taxonomy" id="595528"/>
    <lineage>
        <taxon>Eukaryota</taxon>
        <taxon>Filasterea</taxon>
        <taxon>Capsaspora</taxon>
    </lineage>
</organism>
<evidence type="ECO:0000256" key="3">
    <source>
        <dbReference type="ARBA" id="ARBA00022553"/>
    </source>
</evidence>
<evidence type="ECO:0000256" key="8">
    <source>
        <dbReference type="ARBA" id="ARBA00022840"/>
    </source>
</evidence>
<gene>
    <name evidence="18" type="ORF">CAOG_006923</name>
</gene>
<proteinExistence type="inferred from homology"/>
<dbReference type="GO" id="GO:0007018">
    <property type="term" value="P:microtubule-based movement"/>
    <property type="evidence" value="ECO:0007669"/>
    <property type="project" value="InterPro"/>
</dbReference>
<dbReference type="InterPro" id="IPR047241">
    <property type="entry name" value="KIF11-like_kin_motor_dom"/>
</dbReference>
<dbReference type="InterPro" id="IPR025901">
    <property type="entry name" value="Kinesin-assoc_MT-bd_dom"/>
</dbReference>
<feature type="compositionally biased region" description="Acidic residues" evidence="16">
    <location>
        <begin position="1060"/>
        <end position="1070"/>
    </location>
</feature>
<keyword evidence="7" id="KW-0498">Mitosis</keyword>
<dbReference type="eggNOG" id="KOG0243">
    <property type="taxonomic scope" value="Eukaryota"/>
</dbReference>
<sequence length="1191" mass="129831">MSSKQPKEKNIQVVLRCRPLNNMEKTAVSPLVVECDETMRQVNVKQGVVDKSTTKTFHFDKVFGHDARQIEIYNEVVAPIMTEVLMGYNCTIFAYGQTGTGKTYTMEGRRTEGNYSFQSDPEAGIVPRALHNLFEVLESQDAEFSIKVSSLELYNEELRDLLSDAKSDDPTKLRILEDGSRKGAVVVQGVEEMSLKHRNDIYAVLEKCSARRQTAVTAMNHASSRSHCVFSITIHMKESTPEGEDLLKVGKLNLVDLAGSENIGRSGAVSQRAREAGNINQSLLTLGRVITSLVEGRDHVPYRESKLTRLLQDSLGGTTRTCIIATVSPAAINVEETLSTLDYAHRAKNVKNRPEINQKLTKRSLIRDYTVEIERLKRDLVASREKNGFFIAQENYEAMEETIKTQREQLAEHQTRMDAVQAERDSAVGQVEMLKMRLESTNNDLAHTRTILERTTQELRSTVAALERMTTDRDEHKYLMYEHALNEQTLSEEASSLLATVRASLSDIDGLQAKLARKAAVETHNRSARSEFATDMATRIADATSAADRCMTAHREQIAQITRHVASVSEATLSTASQALEGLASLMADVDASTERIVGAIESQARAESAQLAATNESAAFFASRVATVCQQALEGHLSPIVQSIRTALEEQLLQSQEWKEAACTEASAMARSLTQLALAQKSALDDLGRFVAEKSGDLARTADNQRQHMQRQAAEHAERNALQRAAVLAQMTALLDSVYADSHQAVADLTTGWSTALTNAVVAHTEIQTRCSETMAKATSVCTAAEQANLVAITSMHESTTQRQQSMASKINDVDESVTSIDTAVRALLDARNSDANADNIPCAVTAYAHSVRVETEARASSSADQRDADVEQARQCSKNIKAQTETAVCQVIRSGVQTGAALCDTLQEQIDVAQHVAQETHSASLKDLHGIDNAARDFVHAALREDVPTGDTPRKRSYAFPQQFTQTSDHAVLLDAFRKNDEQVRIQRLSDMGTSRAPRRPSKPFAQWRMSDVGDFDETVSNCRTSFRLPSISSWNELPGLPSSRPMSELVSKAQQEEKEEEEAEEMGETAVSNVGIPSQTIPSSPTAVAEVEQENDSTDDASPVEVHISATPVSAAPAAAAAAVLSPILSSNAPAQIAASTRVVKPATTASRLPAPRATARTSVPLTSSTGAAPVAARKVAGRLSANH</sequence>
<evidence type="ECO:0000256" key="12">
    <source>
        <dbReference type="ARBA" id="ARBA00023306"/>
    </source>
</evidence>
<dbReference type="GO" id="GO:0008574">
    <property type="term" value="F:plus-end-directed microtubule motor activity"/>
    <property type="evidence" value="ECO:0007669"/>
    <property type="project" value="TreeGrafter"/>
</dbReference>
<dbReference type="AlphaFoldDB" id="A0A0D2WW39"/>
<dbReference type="PANTHER" id="PTHR47970">
    <property type="entry name" value="KINESIN-LIKE PROTEIN KIF11"/>
    <property type="match status" value="1"/>
</dbReference>
<dbReference type="InterPro" id="IPR047149">
    <property type="entry name" value="KIF11-like"/>
</dbReference>
<evidence type="ECO:0000256" key="10">
    <source>
        <dbReference type="ARBA" id="ARBA00023175"/>
    </source>
</evidence>
<evidence type="ECO:0000256" key="4">
    <source>
        <dbReference type="ARBA" id="ARBA00022618"/>
    </source>
</evidence>
<evidence type="ECO:0000256" key="2">
    <source>
        <dbReference type="ARBA" id="ARBA00022490"/>
    </source>
</evidence>
<keyword evidence="6 14" id="KW-0547">Nucleotide-binding</keyword>
<evidence type="ECO:0000313" key="19">
    <source>
        <dbReference type="Proteomes" id="UP000008743"/>
    </source>
</evidence>
<dbReference type="PROSITE" id="PS00411">
    <property type="entry name" value="KINESIN_MOTOR_1"/>
    <property type="match status" value="1"/>
</dbReference>
<evidence type="ECO:0000256" key="9">
    <source>
        <dbReference type="ARBA" id="ARBA00023054"/>
    </source>
</evidence>
<reference evidence="19" key="1">
    <citation type="submission" date="2011-02" db="EMBL/GenBank/DDBJ databases">
        <title>The Genome Sequence of Capsaspora owczarzaki ATCC 30864.</title>
        <authorList>
            <person name="Russ C."/>
            <person name="Cuomo C."/>
            <person name="Burger G."/>
            <person name="Gray M.W."/>
            <person name="Holland P.W.H."/>
            <person name="King N."/>
            <person name="Lang F.B.F."/>
            <person name="Roger A.J."/>
            <person name="Ruiz-Trillo I."/>
            <person name="Young S.K."/>
            <person name="Zeng Q."/>
            <person name="Gargeya S."/>
            <person name="Alvarado L."/>
            <person name="Berlin A."/>
            <person name="Chapman S.B."/>
            <person name="Chen Z."/>
            <person name="Freedman E."/>
            <person name="Gellesch M."/>
            <person name="Goldberg J."/>
            <person name="Griggs A."/>
            <person name="Gujja S."/>
            <person name="Heilman E."/>
            <person name="Heiman D."/>
            <person name="Howarth C."/>
            <person name="Mehta T."/>
            <person name="Neiman D."/>
            <person name="Pearson M."/>
            <person name="Roberts A."/>
            <person name="Saif S."/>
            <person name="Shea T."/>
            <person name="Shenoy N."/>
            <person name="Sisk P."/>
            <person name="Stolte C."/>
            <person name="Sykes S."/>
            <person name="White J."/>
            <person name="Yandava C."/>
            <person name="Haas B."/>
            <person name="Nusbaum C."/>
            <person name="Birren B."/>
        </authorList>
    </citation>
    <scope>NUCLEOTIDE SEQUENCE</scope>
    <source>
        <strain evidence="19">ATCC 30864</strain>
    </source>
</reference>
<dbReference type="Pfam" id="PF00225">
    <property type="entry name" value="Kinesin"/>
    <property type="match status" value="1"/>
</dbReference>